<protein>
    <recommendedName>
        <fullName evidence="4">Developmental regulator protein</fullName>
    </recommendedName>
</protein>
<feature type="compositionally biased region" description="Polar residues" evidence="1">
    <location>
        <begin position="310"/>
        <end position="319"/>
    </location>
</feature>
<dbReference type="AlphaFoldDB" id="A0AAN7HUC7"/>
<dbReference type="Proteomes" id="UP001303647">
    <property type="component" value="Unassembled WGS sequence"/>
</dbReference>
<feature type="compositionally biased region" description="Low complexity" evidence="1">
    <location>
        <begin position="263"/>
        <end position="281"/>
    </location>
</feature>
<evidence type="ECO:0000256" key="1">
    <source>
        <dbReference type="SAM" id="MobiDB-lite"/>
    </source>
</evidence>
<reference evidence="2" key="2">
    <citation type="submission" date="2023-05" db="EMBL/GenBank/DDBJ databases">
        <authorList>
            <consortium name="Lawrence Berkeley National Laboratory"/>
            <person name="Steindorff A."/>
            <person name="Hensen N."/>
            <person name="Bonometti L."/>
            <person name="Westerberg I."/>
            <person name="Brannstrom I.O."/>
            <person name="Guillou S."/>
            <person name="Cros-Aarteil S."/>
            <person name="Calhoun S."/>
            <person name="Haridas S."/>
            <person name="Kuo A."/>
            <person name="Mondo S."/>
            <person name="Pangilinan J."/>
            <person name="Riley R."/>
            <person name="Labutti K."/>
            <person name="Andreopoulos B."/>
            <person name="Lipzen A."/>
            <person name="Chen C."/>
            <person name="Yanf M."/>
            <person name="Daum C."/>
            <person name="Ng V."/>
            <person name="Clum A."/>
            <person name="Ohm R."/>
            <person name="Martin F."/>
            <person name="Silar P."/>
            <person name="Natvig D."/>
            <person name="Lalanne C."/>
            <person name="Gautier V."/>
            <person name="Ament-Velasquez S.L."/>
            <person name="Kruys A."/>
            <person name="Hutchinson M.I."/>
            <person name="Powell A.J."/>
            <person name="Barry K."/>
            <person name="Miller A.N."/>
            <person name="Grigoriev I.V."/>
            <person name="Debuchy R."/>
            <person name="Gladieux P."/>
            <person name="Thoren M.H."/>
            <person name="Johannesson H."/>
        </authorList>
    </citation>
    <scope>NUCLEOTIDE SEQUENCE</scope>
    <source>
        <strain evidence="2">CBS 359.72</strain>
    </source>
</reference>
<evidence type="ECO:0000313" key="3">
    <source>
        <dbReference type="Proteomes" id="UP001303647"/>
    </source>
</evidence>
<evidence type="ECO:0008006" key="4">
    <source>
        <dbReference type="Google" id="ProtNLM"/>
    </source>
</evidence>
<feature type="region of interest" description="Disordered" evidence="1">
    <location>
        <begin position="64"/>
        <end position="125"/>
    </location>
</feature>
<accession>A0AAN7HUC7</accession>
<keyword evidence="3" id="KW-1185">Reference proteome</keyword>
<dbReference type="EMBL" id="MU857605">
    <property type="protein sequence ID" value="KAK4251448.1"/>
    <property type="molecule type" value="Genomic_DNA"/>
</dbReference>
<feature type="compositionally biased region" description="Polar residues" evidence="1">
    <location>
        <begin position="465"/>
        <end position="475"/>
    </location>
</feature>
<feature type="region of interest" description="Disordered" evidence="1">
    <location>
        <begin position="310"/>
        <end position="340"/>
    </location>
</feature>
<feature type="compositionally biased region" description="Basic and acidic residues" evidence="1">
    <location>
        <begin position="358"/>
        <end position="370"/>
    </location>
</feature>
<organism evidence="2 3">
    <name type="scientific">Corynascus novoguineensis</name>
    <dbReference type="NCBI Taxonomy" id="1126955"/>
    <lineage>
        <taxon>Eukaryota</taxon>
        <taxon>Fungi</taxon>
        <taxon>Dikarya</taxon>
        <taxon>Ascomycota</taxon>
        <taxon>Pezizomycotina</taxon>
        <taxon>Sordariomycetes</taxon>
        <taxon>Sordariomycetidae</taxon>
        <taxon>Sordariales</taxon>
        <taxon>Chaetomiaceae</taxon>
        <taxon>Corynascus</taxon>
    </lineage>
</organism>
<feature type="region of interest" description="Disordered" evidence="1">
    <location>
        <begin position="358"/>
        <end position="475"/>
    </location>
</feature>
<comment type="caution">
    <text evidence="2">The sequence shown here is derived from an EMBL/GenBank/DDBJ whole genome shotgun (WGS) entry which is preliminary data.</text>
</comment>
<feature type="compositionally biased region" description="Polar residues" evidence="1">
    <location>
        <begin position="329"/>
        <end position="340"/>
    </location>
</feature>
<proteinExistence type="predicted"/>
<sequence>MPAYLCHGFRWQRQSIRVHVILQDLDDASPEWIIPAKSSRCILNSFYELFNFLPDCSPERGRRYSSIGGTDSDYDDRTLSYARGRNPSRDRSQSRSTHQARSRSRAIQQQQQQPPPIPPLPASNVRTDSTLFAASDDEFEAQSWSAIKLLEEYDPRDLTTVSRPYAYVADYAIRIDLSCSIVDEIAKYEQQQLPSGYPAVSISAGDSPTQGPGWFEQLRDELQRGEEIRWYVVVNNDEAREWASESPEPESAPGLDLNLRRQQYQQYQESQLHSSEHQTQQGRPTPSRKQIQHHAQYLQQIIFDLETKQAQEISQSQPGIRQEAKDEQQPPQSTSKTKAYQQQEFDLGVQQQQLILEKSRQQRRREKEQEQQLQMGRVSKQDGKTGEKQRLERNLRPPPPMNGADANGPPPVVPEKDHQYPLPPTAKSKGNTTTTPLRPELSIDTGGAKTSGKKGGRLRRFFSRTRLQASGESSP</sequence>
<name>A0AAN7HUC7_9PEZI</name>
<evidence type="ECO:0000313" key="2">
    <source>
        <dbReference type="EMBL" id="KAK4251448.1"/>
    </source>
</evidence>
<feature type="compositionally biased region" description="Basic and acidic residues" evidence="1">
    <location>
        <begin position="379"/>
        <end position="395"/>
    </location>
</feature>
<gene>
    <name evidence="2" type="ORF">C7999DRAFT_27864</name>
</gene>
<reference evidence="2" key="1">
    <citation type="journal article" date="2023" name="Mol. Phylogenet. Evol.">
        <title>Genome-scale phylogeny and comparative genomics of the fungal order Sordariales.</title>
        <authorList>
            <person name="Hensen N."/>
            <person name="Bonometti L."/>
            <person name="Westerberg I."/>
            <person name="Brannstrom I.O."/>
            <person name="Guillou S."/>
            <person name="Cros-Aarteil S."/>
            <person name="Calhoun S."/>
            <person name="Haridas S."/>
            <person name="Kuo A."/>
            <person name="Mondo S."/>
            <person name="Pangilinan J."/>
            <person name="Riley R."/>
            <person name="LaButti K."/>
            <person name="Andreopoulos B."/>
            <person name="Lipzen A."/>
            <person name="Chen C."/>
            <person name="Yan M."/>
            <person name="Daum C."/>
            <person name="Ng V."/>
            <person name="Clum A."/>
            <person name="Steindorff A."/>
            <person name="Ohm R.A."/>
            <person name="Martin F."/>
            <person name="Silar P."/>
            <person name="Natvig D.O."/>
            <person name="Lalanne C."/>
            <person name="Gautier V."/>
            <person name="Ament-Velasquez S.L."/>
            <person name="Kruys A."/>
            <person name="Hutchinson M.I."/>
            <person name="Powell A.J."/>
            <person name="Barry K."/>
            <person name="Miller A.N."/>
            <person name="Grigoriev I.V."/>
            <person name="Debuchy R."/>
            <person name="Gladieux P."/>
            <person name="Hiltunen Thoren M."/>
            <person name="Johannesson H."/>
        </authorList>
    </citation>
    <scope>NUCLEOTIDE SEQUENCE</scope>
    <source>
        <strain evidence="2">CBS 359.72</strain>
    </source>
</reference>
<feature type="compositionally biased region" description="Basic residues" evidence="1">
    <location>
        <begin position="451"/>
        <end position="463"/>
    </location>
</feature>
<feature type="region of interest" description="Disordered" evidence="1">
    <location>
        <begin position="263"/>
        <end position="293"/>
    </location>
</feature>